<organism evidence="4 5">
    <name type="scientific">Bursaphelenchus okinawaensis</name>
    <dbReference type="NCBI Taxonomy" id="465554"/>
    <lineage>
        <taxon>Eukaryota</taxon>
        <taxon>Metazoa</taxon>
        <taxon>Ecdysozoa</taxon>
        <taxon>Nematoda</taxon>
        <taxon>Chromadorea</taxon>
        <taxon>Rhabditida</taxon>
        <taxon>Tylenchina</taxon>
        <taxon>Tylenchomorpha</taxon>
        <taxon>Aphelenchoidea</taxon>
        <taxon>Aphelenchoididae</taxon>
        <taxon>Bursaphelenchus</taxon>
    </lineage>
</organism>
<reference evidence="4" key="1">
    <citation type="submission" date="2020-09" db="EMBL/GenBank/DDBJ databases">
        <authorList>
            <person name="Kikuchi T."/>
        </authorList>
    </citation>
    <scope>NUCLEOTIDE SEQUENCE</scope>
    <source>
        <strain evidence="4">SH1</strain>
    </source>
</reference>
<evidence type="ECO:0000256" key="2">
    <source>
        <dbReference type="ARBA" id="ARBA00023239"/>
    </source>
</evidence>
<dbReference type="GO" id="GO:0005739">
    <property type="term" value="C:mitochondrion"/>
    <property type="evidence" value="ECO:0007669"/>
    <property type="project" value="TreeGrafter"/>
</dbReference>
<evidence type="ECO:0000313" key="5">
    <source>
        <dbReference type="Proteomes" id="UP000614601"/>
    </source>
</evidence>
<keyword evidence="5" id="KW-1185">Reference proteome</keyword>
<dbReference type="InterPro" id="IPR018376">
    <property type="entry name" value="Enoyl-CoA_hyd/isom_CS"/>
</dbReference>
<dbReference type="PANTHER" id="PTHR11941:SF171">
    <property type="entry name" value="SD19268P"/>
    <property type="match status" value="1"/>
</dbReference>
<evidence type="ECO:0000256" key="3">
    <source>
        <dbReference type="RuleBase" id="RU003707"/>
    </source>
</evidence>
<dbReference type="FunFam" id="3.90.226.10:FF:000009">
    <property type="entry name" value="Carnitinyl-CoA dehydratase"/>
    <property type="match status" value="1"/>
</dbReference>
<dbReference type="GO" id="GO:0004300">
    <property type="term" value="F:enoyl-CoA hydratase activity"/>
    <property type="evidence" value="ECO:0007669"/>
    <property type="project" value="UniProtKB-ARBA"/>
</dbReference>
<comment type="similarity">
    <text evidence="1 3">Belongs to the enoyl-CoA hydratase/isomerase family.</text>
</comment>
<dbReference type="OrthoDB" id="410701at2759"/>
<evidence type="ECO:0000313" key="4">
    <source>
        <dbReference type="EMBL" id="CAD5218132.1"/>
    </source>
</evidence>
<dbReference type="Proteomes" id="UP000783686">
    <property type="component" value="Unassembled WGS sequence"/>
</dbReference>
<dbReference type="AlphaFoldDB" id="A0A811KNW6"/>
<accession>A0A811KNW6</accession>
<gene>
    <name evidence="4" type="ORF">BOKJ2_LOCUS7342</name>
</gene>
<dbReference type="EMBL" id="CAJFCW020000004">
    <property type="protein sequence ID" value="CAG9109352.1"/>
    <property type="molecule type" value="Genomic_DNA"/>
</dbReference>
<evidence type="ECO:0008006" key="6">
    <source>
        <dbReference type="Google" id="ProtNLM"/>
    </source>
</evidence>
<evidence type="ECO:0000256" key="1">
    <source>
        <dbReference type="ARBA" id="ARBA00005254"/>
    </source>
</evidence>
<dbReference type="InterPro" id="IPR014748">
    <property type="entry name" value="Enoyl-CoA_hydra_C"/>
</dbReference>
<name>A0A811KNW6_9BILA</name>
<dbReference type="Gene3D" id="3.90.226.10">
    <property type="entry name" value="2-enoyl-CoA Hydratase, Chain A, domain 1"/>
    <property type="match status" value="1"/>
</dbReference>
<dbReference type="Proteomes" id="UP000614601">
    <property type="component" value="Unassembled WGS sequence"/>
</dbReference>
<dbReference type="Pfam" id="PF00378">
    <property type="entry name" value="ECH_1"/>
    <property type="match status" value="1"/>
</dbReference>
<proteinExistence type="inferred from homology"/>
<dbReference type="CDD" id="cd06558">
    <property type="entry name" value="crotonase-like"/>
    <property type="match status" value="1"/>
</dbReference>
<dbReference type="EMBL" id="CAJFDH010000004">
    <property type="protein sequence ID" value="CAD5218132.1"/>
    <property type="molecule type" value="Genomic_DNA"/>
</dbReference>
<dbReference type="InterPro" id="IPR029045">
    <property type="entry name" value="ClpP/crotonase-like_dom_sf"/>
</dbReference>
<dbReference type="PROSITE" id="PS00166">
    <property type="entry name" value="ENOYL_COA_HYDRATASE"/>
    <property type="match status" value="1"/>
</dbReference>
<dbReference type="FunFam" id="1.10.12.10:FF:000001">
    <property type="entry name" value="Probable enoyl-CoA hydratase, mitochondrial"/>
    <property type="match status" value="1"/>
</dbReference>
<dbReference type="InterPro" id="IPR001753">
    <property type="entry name" value="Enoyl-CoA_hydra/iso"/>
</dbReference>
<comment type="caution">
    <text evidence="4">The sequence shown here is derived from an EMBL/GenBank/DDBJ whole genome shotgun (WGS) entry which is preliminary data.</text>
</comment>
<sequence length="285" mass="30893">MATRLLLFPKVVRFPTCTSRWYSSGVSPLTVDKLDGKYEGIRVIRLHKPDTKNALSKLMLSKFREAVAELKFDKSARVLIIKSDVDGAFCTGADLKERKTMPEHEVPKFVDGIRSAFDEVSALPLPVIAAVDGFALGGGFELALACDIRVVSPRSKIGLVETKIAIIPGAGGSQRLPRLVGPALAKELIFTGRIVTGPEAVKLGLANHCVDEPYNKAKEIASDILKTGPVAIRVAKTAIDKGIETDLRTGLVIEQQCYAQVINTKDRLEGLAAFSEKRPPVFKGE</sequence>
<keyword evidence="2" id="KW-0456">Lyase</keyword>
<dbReference type="Gene3D" id="1.10.12.10">
    <property type="entry name" value="Lyase 2-enoyl-coa Hydratase, Chain A, domain 2"/>
    <property type="match status" value="1"/>
</dbReference>
<protein>
    <recommendedName>
        <fullName evidence="6">Enoyl-CoA hydratase</fullName>
    </recommendedName>
</protein>
<dbReference type="SUPFAM" id="SSF52096">
    <property type="entry name" value="ClpP/crotonase"/>
    <property type="match status" value="1"/>
</dbReference>
<dbReference type="PANTHER" id="PTHR11941">
    <property type="entry name" value="ENOYL-COA HYDRATASE-RELATED"/>
    <property type="match status" value="1"/>
</dbReference>
<dbReference type="GO" id="GO:0006635">
    <property type="term" value="P:fatty acid beta-oxidation"/>
    <property type="evidence" value="ECO:0007669"/>
    <property type="project" value="TreeGrafter"/>
</dbReference>